<gene>
    <name evidence="1" type="ORF">DERF_003989</name>
</gene>
<evidence type="ECO:0000313" key="2">
    <source>
        <dbReference type="Proteomes" id="UP000790347"/>
    </source>
</evidence>
<dbReference type="AlphaFoldDB" id="A0A922IEU5"/>
<reference evidence="1" key="2">
    <citation type="journal article" date="2022" name="Res Sq">
        <title>Comparative Genomics Reveals Insights into the Divergent Evolution of Astigmatic Mites and Household Pest Adaptations.</title>
        <authorList>
            <person name="Xiong Q."/>
            <person name="Wan A.T.-Y."/>
            <person name="Liu X.-Y."/>
            <person name="Fung C.S.-H."/>
            <person name="Xiao X."/>
            <person name="Malainual N."/>
            <person name="Hou J."/>
            <person name="Wang L."/>
            <person name="Wang M."/>
            <person name="Yang K."/>
            <person name="Cui Y."/>
            <person name="Leung E."/>
            <person name="Nong W."/>
            <person name="Shin S.-K."/>
            <person name="Au S."/>
            <person name="Jeong K.Y."/>
            <person name="Chew F.T."/>
            <person name="Hui J."/>
            <person name="Leung T.F."/>
            <person name="Tungtrongchitr A."/>
            <person name="Zhong N."/>
            <person name="Liu Z."/>
            <person name="Tsui S."/>
        </authorList>
    </citation>
    <scope>NUCLEOTIDE SEQUENCE</scope>
    <source>
        <strain evidence="1">Derf</strain>
        <tissue evidence="1">Whole organism</tissue>
    </source>
</reference>
<keyword evidence="2" id="KW-1185">Reference proteome</keyword>
<evidence type="ECO:0000313" key="1">
    <source>
        <dbReference type="EMBL" id="KAH9530164.1"/>
    </source>
</evidence>
<organism evidence="1 2">
    <name type="scientific">Dermatophagoides farinae</name>
    <name type="common">American house dust mite</name>
    <dbReference type="NCBI Taxonomy" id="6954"/>
    <lineage>
        <taxon>Eukaryota</taxon>
        <taxon>Metazoa</taxon>
        <taxon>Ecdysozoa</taxon>
        <taxon>Arthropoda</taxon>
        <taxon>Chelicerata</taxon>
        <taxon>Arachnida</taxon>
        <taxon>Acari</taxon>
        <taxon>Acariformes</taxon>
        <taxon>Sarcoptiformes</taxon>
        <taxon>Astigmata</taxon>
        <taxon>Psoroptidia</taxon>
        <taxon>Analgoidea</taxon>
        <taxon>Pyroglyphidae</taxon>
        <taxon>Dermatophagoidinae</taxon>
        <taxon>Dermatophagoides</taxon>
    </lineage>
</organism>
<sequence length="74" mass="8499">MAAEYLPAPRVQLRKDSMSFVRRTREKYCWPHGIKNMGSLVTDSSAKYLKEFGLTSDCKLSMRSSRAKCPSFTF</sequence>
<name>A0A922IEU5_DERFA</name>
<dbReference type="Proteomes" id="UP000790347">
    <property type="component" value="Unassembled WGS sequence"/>
</dbReference>
<dbReference type="EMBL" id="ASGP02000001">
    <property type="protein sequence ID" value="KAH9530164.1"/>
    <property type="molecule type" value="Genomic_DNA"/>
</dbReference>
<protein>
    <submittedName>
        <fullName evidence="1">Uncharacterized protein</fullName>
    </submittedName>
</protein>
<proteinExistence type="predicted"/>
<accession>A0A922IEU5</accession>
<comment type="caution">
    <text evidence="1">The sequence shown here is derived from an EMBL/GenBank/DDBJ whole genome shotgun (WGS) entry which is preliminary data.</text>
</comment>
<reference evidence="1" key="1">
    <citation type="submission" date="2013-05" db="EMBL/GenBank/DDBJ databases">
        <authorList>
            <person name="Yim A.K.Y."/>
            <person name="Chan T.F."/>
            <person name="Ji K.M."/>
            <person name="Liu X.Y."/>
            <person name="Zhou J.W."/>
            <person name="Li R.Q."/>
            <person name="Yang K.Y."/>
            <person name="Li J."/>
            <person name="Li M."/>
            <person name="Law P.T.W."/>
            <person name="Wu Y.L."/>
            <person name="Cai Z.L."/>
            <person name="Qin H."/>
            <person name="Bao Y."/>
            <person name="Leung R.K.K."/>
            <person name="Ng P.K.S."/>
            <person name="Zou J."/>
            <person name="Zhong X.J."/>
            <person name="Ran P.X."/>
            <person name="Zhong N.S."/>
            <person name="Liu Z.G."/>
            <person name="Tsui S.K.W."/>
        </authorList>
    </citation>
    <scope>NUCLEOTIDE SEQUENCE</scope>
    <source>
        <strain evidence="1">Derf</strain>
        <tissue evidence="1">Whole organism</tissue>
    </source>
</reference>